<evidence type="ECO:0000256" key="8">
    <source>
        <dbReference type="PROSITE-ProRule" id="PRU10141"/>
    </source>
</evidence>
<keyword evidence="2" id="KW-0963">Cytoplasm</keyword>
<name>A0ABM1SUD4_LIMPO</name>
<dbReference type="InterPro" id="IPR051180">
    <property type="entry name" value="IKK"/>
</dbReference>
<dbReference type="PANTHER" id="PTHR22969:SF15">
    <property type="entry name" value="FI05319P"/>
    <property type="match status" value="1"/>
</dbReference>
<keyword evidence="7 8" id="KW-0067">ATP-binding</keyword>
<dbReference type="InterPro" id="IPR029071">
    <property type="entry name" value="Ubiquitin-like_domsf"/>
</dbReference>
<dbReference type="PANTHER" id="PTHR22969">
    <property type="entry name" value="IKB KINASE"/>
    <property type="match status" value="1"/>
</dbReference>
<keyword evidence="5 8" id="KW-0547">Nucleotide-binding</keyword>
<proteinExistence type="predicted"/>
<dbReference type="Gene3D" id="3.10.20.90">
    <property type="entry name" value="Phosphatidylinositol 3-kinase Catalytic Subunit, Chain A, domain 1"/>
    <property type="match status" value="1"/>
</dbReference>
<comment type="subcellular location">
    <subcellularLocation>
        <location evidence="1">Cytoplasm</location>
    </subcellularLocation>
</comment>
<dbReference type="Pfam" id="PF18394">
    <property type="entry name" value="TBK1_CCD1"/>
    <property type="match status" value="1"/>
</dbReference>
<evidence type="ECO:0000256" key="7">
    <source>
        <dbReference type="ARBA" id="ARBA00022840"/>
    </source>
</evidence>
<dbReference type="InterPro" id="IPR000719">
    <property type="entry name" value="Prot_kinase_dom"/>
</dbReference>
<feature type="binding site" evidence="8">
    <location>
        <position position="41"/>
    </location>
    <ligand>
        <name>ATP</name>
        <dbReference type="ChEBI" id="CHEBI:30616"/>
    </ligand>
</feature>
<protein>
    <submittedName>
        <fullName evidence="11">Serine/threonine-protein kinase TBK1-like</fullName>
    </submittedName>
</protein>
<dbReference type="Pfam" id="PF18396">
    <property type="entry name" value="TBK1_ULD"/>
    <property type="match status" value="1"/>
</dbReference>
<feature type="domain" description="Protein kinase" evidence="9">
    <location>
        <begin position="12"/>
        <end position="359"/>
    </location>
</feature>
<dbReference type="InterPro" id="IPR017441">
    <property type="entry name" value="Protein_kinase_ATP_BS"/>
</dbReference>
<dbReference type="SUPFAM" id="SSF56112">
    <property type="entry name" value="Protein kinase-like (PK-like)"/>
    <property type="match status" value="1"/>
</dbReference>
<evidence type="ECO:0000313" key="11">
    <source>
        <dbReference type="RefSeq" id="XP_022247240.1"/>
    </source>
</evidence>
<dbReference type="InterPro" id="IPR041309">
    <property type="entry name" value="TBK1_CC1"/>
</dbReference>
<keyword evidence="10" id="KW-1185">Reference proteome</keyword>
<evidence type="ECO:0000256" key="2">
    <source>
        <dbReference type="ARBA" id="ARBA00022490"/>
    </source>
</evidence>
<keyword evidence="6" id="KW-0418">Kinase</keyword>
<dbReference type="PROSITE" id="PS00107">
    <property type="entry name" value="PROTEIN_KINASE_ATP"/>
    <property type="match status" value="1"/>
</dbReference>
<dbReference type="InterPro" id="IPR041087">
    <property type="entry name" value="TBK1_ULD"/>
</dbReference>
<dbReference type="InterPro" id="IPR011009">
    <property type="entry name" value="Kinase-like_dom_sf"/>
</dbReference>
<evidence type="ECO:0000313" key="10">
    <source>
        <dbReference type="Proteomes" id="UP000694941"/>
    </source>
</evidence>
<reference evidence="11" key="1">
    <citation type="submission" date="2025-08" db="UniProtKB">
        <authorList>
            <consortium name="RefSeq"/>
        </authorList>
    </citation>
    <scope>IDENTIFICATION</scope>
    <source>
        <tissue evidence="11">Muscle</tissue>
    </source>
</reference>
<accession>A0ABM1SUD4</accession>
<dbReference type="RefSeq" id="XP_022247240.1">
    <property type="nucleotide sequence ID" value="XM_022391532.1"/>
</dbReference>
<organism evidence="10 11">
    <name type="scientific">Limulus polyphemus</name>
    <name type="common">Atlantic horseshoe crab</name>
    <dbReference type="NCBI Taxonomy" id="6850"/>
    <lineage>
        <taxon>Eukaryota</taxon>
        <taxon>Metazoa</taxon>
        <taxon>Ecdysozoa</taxon>
        <taxon>Arthropoda</taxon>
        <taxon>Chelicerata</taxon>
        <taxon>Merostomata</taxon>
        <taxon>Xiphosura</taxon>
        <taxon>Limulidae</taxon>
        <taxon>Limulus</taxon>
    </lineage>
</organism>
<dbReference type="SUPFAM" id="SSF54236">
    <property type="entry name" value="Ubiquitin-like"/>
    <property type="match status" value="1"/>
</dbReference>
<keyword evidence="4" id="KW-0808">Transferase</keyword>
<dbReference type="Pfam" id="PF00069">
    <property type="entry name" value="Pkinase"/>
    <property type="match status" value="1"/>
</dbReference>
<dbReference type="GeneID" id="106463897"/>
<evidence type="ECO:0000256" key="5">
    <source>
        <dbReference type="ARBA" id="ARBA00022741"/>
    </source>
</evidence>
<sequence>MSYMRGSPNYVWSTTCVLGKGATGAVYQGVNKTTGEPVAVKAFNHLSHMRPYEVQKREFEVLKKVSHDNIVKLLAIEEEVESHSKILVMELCTGGSLFNILDDPANSYGLEEEDFLLVLSHASDCLLSQGLCELITPLLAGLLECDPEKIWTFDKFFSEVTKILSKKVFHIFYVNEGKEFSVYMDTNKSLLDLKEKISIQTSIQPKSQLILYQNDRLEKHVDADAQLTEYPQTTSRNPLLLLHRDITEVTAHAGLGHLTARFPTFPTASVNLEHDASLAKICCSVAHAVQRLVERSDRCYTFLTKTPNILINLISEDVKLLTTTLSQTEETANNLDNCLKMFVNRQTLLAKILELWPYKHTAQSDLDQLTGLITSKKESQAAVQNHVKSLKARIKSVEDKFLYGKHAQQQWEQSICQCVILSRCVETASIHVQKIRESWQSLVRDKAARTLSYSDEQFHILEKIKIQQTGQKLFSLLQDTCLKACHQVSQKLDDWYNAIQVAMVQCECLQKELNTCMEMVKSHGITLEETKQELETTTEKIISSMKITLPQENIGGYPAETEELQCKEQNMNSNKSSKKHRIPAKLLKDVMELQESQSGLWNILQENEAMIAQLDQIMFLQLKQNKNETEQTSCKDVLNER</sequence>
<evidence type="ECO:0000259" key="9">
    <source>
        <dbReference type="PROSITE" id="PS50011"/>
    </source>
</evidence>
<dbReference type="Gene3D" id="1.20.1270.420">
    <property type="match status" value="1"/>
</dbReference>
<dbReference type="Gene3D" id="3.30.200.20">
    <property type="entry name" value="Phosphorylase Kinase, domain 1"/>
    <property type="match status" value="1"/>
</dbReference>
<dbReference type="PROSITE" id="PS50011">
    <property type="entry name" value="PROTEIN_KINASE_DOM"/>
    <property type="match status" value="1"/>
</dbReference>
<keyword evidence="3" id="KW-0723">Serine/threonine-protein kinase</keyword>
<evidence type="ECO:0000256" key="3">
    <source>
        <dbReference type="ARBA" id="ARBA00022527"/>
    </source>
</evidence>
<dbReference type="CDD" id="cd12219">
    <property type="entry name" value="Ubl_TBK1_like"/>
    <property type="match status" value="1"/>
</dbReference>
<evidence type="ECO:0000256" key="6">
    <source>
        <dbReference type="ARBA" id="ARBA00022777"/>
    </source>
</evidence>
<dbReference type="Proteomes" id="UP000694941">
    <property type="component" value="Unplaced"/>
</dbReference>
<evidence type="ECO:0000256" key="1">
    <source>
        <dbReference type="ARBA" id="ARBA00004496"/>
    </source>
</evidence>
<gene>
    <name evidence="11" type="primary">LOC106463897</name>
</gene>
<evidence type="ECO:0000256" key="4">
    <source>
        <dbReference type="ARBA" id="ARBA00022679"/>
    </source>
</evidence>